<evidence type="ECO:0000313" key="5">
    <source>
        <dbReference type="Proteomes" id="UP000249008"/>
    </source>
</evidence>
<keyword evidence="1" id="KW-0285">Flavoprotein</keyword>
<dbReference type="InterPro" id="IPR029039">
    <property type="entry name" value="Flavoprotein-like_sf"/>
</dbReference>
<accession>A0AAX2JEW4</accession>
<evidence type="ECO:0000256" key="1">
    <source>
        <dbReference type="ARBA" id="ARBA00022630"/>
    </source>
</evidence>
<dbReference type="AlphaFoldDB" id="A0AAX2JEW4"/>
<evidence type="ECO:0000313" key="4">
    <source>
        <dbReference type="EMBL" id="SQJ15892.1"/>
    </source>
</evidence>
<dbReference type="GeneID" id="78454420"/>
<dbReference type="Pfam" id="PF03358">
    <property type="entry name" value="FMN_red"/>
    <property type="match status" value="1"/>
</dbReference>
<dbReference type="RefSeq" id="WP_005978615.1">
    <property type="nucleotide sequence ID" value="NZ_BAABXY010000001.1"/>
</dbReference>
<keyword evidence="2" id="KW-0288">FMN</keyword>
<dbReference type="GO" id="GO:0016491">
    <property type="term" value="F:oxidoreductase activity"/>
    <property type="evidence" value="ECO:0007669"/>
    <property type="project" value="UniProtKB-KW"/>
</dbReference>
<dbReference type="KEGG" id="ful:C4N20_06340"/>
<gene>
    <name evidence="4" type="primary">ywqN_3</name>
    <name evidence="4" type="ORF">NCTC12112_03158</name>
</gene>
<dbReference type="EC" id="1.-.-.-" evidence="4"/>
<proteinExistence type="predicted"/>
<dbReference type="InterPro" id="IPR051796">
    <property type="entry name" value="ISF_SsuE-like"/>
</dbReference>
<feature type="domain" description="NADPH-dependent FMN reductase-like" evidence="3">
    <location>
        <begin position="1"/>
        <end position="129"/>
    </location>
</feature>
<sequence>MKVLILNGSPRMNGNTRTALKAIESGIDTLSNQVEFVDITKYKLSGCTGCNSCHTNGGTCIIKDDCIPLVEKICEADTVIFGSAVYWWGITAQLKMLIDKMYFKNAILPKQKKNIGIVAVGADEVNGEQYDLISRQFKCICEYLDWNLVINEAISAGDIGDMAKQIERIKELKEIGRRLK</sequence>
<dbReference type="InterPro" id="IPR005025">
    <property type="entry name" value="FMN_Rdtase-like_dom"/>
</dbReference>
<keyword evidence="4" id="KW-0560">Oxidoreductase</keyword>
<name>A0AAX2JEW4_9FUSO</name>
<dbReference type="PANTHER" id="PTHR43278">
    <property type="entry name" value="NAD(P)H-DEPENDENT FMN-CONTAINING OXIDOREDUCTASE YWQN-RELATED"/>
    <property type="match status" value="1"/>
</dbReference>
<dbReference type="Gene3D" id="3.40.50.360">
    <property type="match status" value="1"/>
</dbReference>
<reference evidence="4 5" key="1">
    <citation type="submission" date="2018-06" db="EMBL/GenBank/DDBJ databases">
        <authorList>
            <consortium name="Pathogen Informatics"/>
            <person name="Doyle S."/>
        </authorList>
    </citation>
    <scope>NUCLEOTIDE SEQUENCE [LARGE SCALE GENOMIC DNA]</scope>
    <source>
        <strain evidence="4 5">NCTC12112</strain>
    </source>
</reference>
<dbReference type="SUPFAM" id="SSF52218">
    <property type="entry name" value="Flavoproteins"/>
    <property type="match status" value="1"/>
</dbReference>
<dbReference type="Proteomes" id="UP000249008">
    <property type="component" value="Chromosome 1"/>
</dbReference>
<evidence type="ECO:0000256" key="2">
    <source>
        <dbReference type="ARBA" id="ARBA00022643"/>
    </source>
</evidence>
<dbReference type="PANTHER" id="PTHR43278:SF4">
    <property type="entry name" value="NAD(P)H-DEPENDENT FMN-CONTAINING OXIDOREDUCTASE YWQN-RELATED"/>
    <property type="match status" value="1"/>
</dbReference>
<dbReference type="EMBL" id="LS483487">
    <property type="protein sequence ID" value="SQJ15892.1"/>
    <property type="molecule type" value="Genomic_DNA"/>
</dbReference>
<evidence type="ECO:0000259" key="3">
    <source>
        <dbReference type="Pfam" id="PF03358"/>
    </source>
</evidence>
<protein>
    <submittedName>
        <fullName evidence="4">NAD(P)H-dependent FMN-containing oxidoreductase ywqN</fullName>
        <ecNumber evidence="4">1.-.-.-</ecNumber>
    </submittedName>
</protein>
<organism evidence="4 5">
    <name type="scientific">Fusobacterium ulcerans</name>
    <dbReference type="NCBI Taxonomy" id="861"/>
    <lineage>
        <taxon>Bacteria</taxon>
        <taxon>Fusobacteriati</taxon>
        <taxon>Fusobacteriota</taxon>
        <taxon>Fusobacteriia</taxon>
        <taxon>Fusobacteriales</taxon>
        <taxon>Fusobacteriaceae</taxon>
        <taxon>Fusobacterium</taxon>
    </lineage>
</organism>